<dbReference type="InterPro" id="IPR001509">
    <property type="entry name" value="Epimerase_deHydtase"/>
</dbReference>
<protein>
    <recommendedName>
        <fullName evidence="3">NAD-dependent epimerase/dehydratase domain-containing protein</fullName>
    </recommendedName>
</protein>
<evidence type="ECO:0000259" key="3">
    <source>
        <dbReference type="Pfam" id="PF01370"/>
    </source>
</evidence>
<evidence type="ECO:0000313" key="4">
    <source>
        <dbReference type="EMBL" id="GAG37406.1"/>
    </source>
</evidence>
<dbReference type="InterPro" id="IPR036291">
    <property type="entry name" value="NAD(P)-bd_dom_sf"/>
</dbReference>
<proteinExistence type="inferred from homology"/>
<accession>X0YKZ4</accession>
<feature type="non-terminal residue" evidence="4">
    <location>
        <position position="1"/>
    </location>
</feature>
<dbReference type="PANTHER" id="PTHR10366">
    <property type="entry name" value="NAD DEPENDENT EPIMERASE/DEHYDRATASE"/>
    <property type="match status" value="1"/>
</dbReference>
<organism evidence="4">
    <name type="scientific">marine sediment metagenome</name>
    <dbReference type="NCBI Taxonomy" id="412755"/>
    <lineage>
        <taxon>unclassified sequences</taxon>
        <taxon>metagenomes</taxon>
        <taxon>ecological metagenomes</taxon>
    </lineage>
</organism>
<dbReference type="EMBL" id="BARS01047196">
    <property type="protein sequence ID" value="GAG37406.1"/>
    <property type="molecule type" value="Genomic_DNA"/>
</dbReference>
<dbReference type="SUPFAM" id="SSF51735">
    <property type="entry name" value="NAD(P)-binding Rossmann-fold domains"/>
    <property type="match status" value="1"/>
</dbReference>
<dbReference type="Gene3D" id="3.40.50.720">
    <property type="entry name" value="NAD(P)-binding Rossmann-like Domain"/>
    <property type="match status" value="1"/>
</dbReference>
<dbReference type="AlphaFoldDB" id="X0YKZ4"/>
<evidence type="ECO:0000256" key="2">
    <source>
        <dbReference type="ARBA" id="ARBA00023445"/>
    </source>
</evidence>
<dbReference type="GO" id="GO:0016616">
    <property type="term" value="F:oxidoreductase activity, acting on the CH-OH group of donors, NAD or NADP as acceptor"/>
    <property type="evidence" value="ECO:0007669"/>
    <property type="project" value="TreeGrafter"/>
</dbReference>
<feature type="domain" description="NAD-dependent epimerase/dehydratase" evidence="3">
    <location>
        <begin position="7"/>
        <end position="177"/>
    </location>
</feature>
<comment type="similarity">
    <text evidence="2">Belongs to the NAD(P)-dependent epimerase/dehydratase family. Dihydroflavonol-4-reductase subfamily.</text>
</comment>
<evidence type="ECO:0000256" key="1">
    <source>
        <dbReference type="ARBA" id="ARBA00023002"/>
    </source>
</evidence>
<dbReference type="InterPro" id="IPR050425">
    <property type="entry name" value="NAD(P)_dehydrat-like"/>
</dbReference>
<comment type="caution">
    <text evidence="4">The sequence shown here is derived from an EMBL/GenBank/DDBJ whole genome shotgun (WGS) entry which is preliminary data.</text>
</comment>
<sequence length="245" mass="26509">LELEAFVGNILDPSSIAEACSGCDTVFHLAVNISLRKDDWPLMHAVNVEGTRNVVNACIEKGVRRLIHFSSVHALQNEPWDSPIDETRPLVKAGRASPYDLSKAMAEKEVIRGAESGLDTVIINPTGIIGPHDFKPSHFGAALLALARRKLPALISGGFDWVDARDVSQGALRAEAKAPAGSKYLLSGHWISIRDMAMQVEKVCGVPRPRFVAPMWLAILGLPLAPLLFRLGADRSLYSSASLEA</sequence>
<name>X0YKZ4_9ZZZZ</name>
<keyword evidence="1" id="KW-0560">Oxidoreductase</keyword>
<reference evidence="4" key="1">
    <citation type="journal article" date="2014" name="Front. Microbiol.">
        <title>High frequency of phylogenetically diverse reductive dehalogenase-homologous genes in deep subseafloor sedimentary metagenomes.</title>
        <authorList>
            <person name="Kawai M."/>
            <person name="Futagami T."/>
            <person name="Toyoda A."/>
            <person name="Takaki Y."/>
            <person name="Nishi S."/>
            <person name="Hori S."/>
            <person name="Arai W."/>
            <person name="Tsubouchi T."/>
            <person name="Morono Y."/>
            <person name="Uchiyama I."/>
            <person name="Ito T."/>
            <person name="Fujiyama A."/>
            <person name="Inagaki F."/>
            <person name="Takami H."/>
        </authorList>
    </citation>
    <scope>NUCLEOTIDE SEQUENCE</scope>
    <source>
        <strain evidence="4">Expedition CK06-06</strain>
    </source>
</reference>
<dbReference type="PANTHER" id="PTHR10366:SF564">
    <property type="entry name" value="STEROL-4-ALPHA-CARBOXYLATE 3-DEHYDROGENASE, DECARBOXYLATING"/>
    <property type="match status" value="1"/>
</dbReference>
<feature type="non-terminal residue" evidence="4">
    <location>
        <position position="245"/>
    </location>
</feature>
<dbReference type="Pfam" id="PF01370">
    <property type="entry name" value="Epimerase"/>
    <property type="match status" value="1"/>
</dbReference>
<gene>
    <name evidence="4" type="ORF">S01H1_70926</name>
</gene>